<keyword evidence="5" id="KW-1185">Reference proteome</keyword>
<gene>
    <name evidence="4" type="ORF">ACFQWG_09370</name>
</gene>
<dbReference type="InterPro" id="IPR011611">
    <property type="entry name" value="PfkB_dom"/>
</dbReference>
<dbReference type="Proteomes" id="UP001596527">
    <property type="component" value="Unassembled WGS sequence"/>
</dbReference>
<name>A0ABW2SNF1_9ACTO</name>
<keyword evidence="1" id="KW-0808">Transferase</keyword>
<evidence type="ECO:0000256" key="1">
    <source>
        <dbReference type="ARBA" id="ARBA00022679"/>
    </source>
</evidence>
<evidence type="ECO:0000313" key="4">
    <source>
        <dbReference type="EMBL" id="MFC7581400.1"/>
    </source>
</evidence>
<feature type="domain" description="Carbohydrate kinase PfkB" evidence="3">
    <location>
        <begin position="258"/>
        <end position="344"/>
    </location>
</feature>
<accession>A0ABW2SNF1</accession>
<organism evidence="4 5">
    <name type="scientific">Schaalia naturae</name>
    <dbReference type="NCBI Taxonomy" id="635203"/>
    <lineage>
        <taxon>Bacteria</taxon>
        <taxon>Bacillati</taxon>
        <taxon>Actinomycetota</taxon>
        <taxon>Actinomycetes</taxon>
        <taxon>Actinomycetales</taxon>
        <taxon>Actinomycetaceae</taxon>
        <taxon>Schaalia</taxon>
    </lineage>
</organism>
<dbReference type="SUPFAM" id="SSF53613">
    <property type="entry name" value="Ribokinase-like"/>
    <property type="match status" value="1"/>
</dbReference>
<comment type="caution">
    <text evidence="4">The sequence shown here is derived from an EMBL/GenBank/DDBJ whole genome shotgun (WGS) entry which is preliminary data.</text>
</comment>
<feature type="domain" description="Carbohydrate kinase PfkB" evidence="3">
    <location>
        <begin position="10"/>
        <end position="160"/>
    </location>
</feature>
<proteinExistence type="predicted"/>
<dbReference type="Gene3D" id="3.40.1190.20">
    <property type="match status" value="1"/>
</dbReference>
<dbReference type="Pfam" id="PF00294">
    <property type="entry name" value="PfkB"/>
    <property type="match status" value="2"/>
</dbReference>
<dbReference type="PANTHER" id="PTHR10584:SF166">
    <property type="entry name" value="RIBOKINASE"/>
    <property type="match status" value="1"/>
</dbReference>
<dbReference type="GO" id="GO:0016301">
    <property type="term" value="F:kinase activity"/>
    <property type="evidence" value="ECO:0007669"/>
    <property type="project" value="UniProtKB-KW"/>
</dbReference>
<evidence type="ECO:0000259" key="3">
    <source>
        <dbReference type="Pfam" id="PF00294"/>
    </source>
</evidence>
<reference evidence="5" key="1">
    <citation type="journal article" date="2019" name="Int. J. Syst. Evol. Microbiol.">
        <title>The Global Catalogue of Microorganisms (GCM) 10K type strain sequencing project: providing services to taxonomists for standard genome sequencing and annotation.</title>
        <authorList>
            <consortium name="The Broad Institute Genomics Platform"/>
            <consortium name="The Broad Institute Genome Sequencing Center for Infectious Disease"/>
            <person name="Wu L."/>
            <person name="Ma J."/>
        </authorList>
    </citation>
    <scope>NUCLEOTIDE SEQUENCE [LARGE SCALE GENOMIC DNA]</scope>
    <source>
        <strain evidence="5">CCUG 56698</strain>
    </source>
</reference>
<sequence>MSGAKGNAPRVVHTGQVVIDVTMKVGALPAPGAEVFAERFGLQVGGGFNVLHAIRQAGAVAEYRGPVGDGLLGQAARDALDRDGVVFAGPTIRGLDTGICVAVTDDTAERTFLSTRGAESCVPLTAYDDLAMGGHDVLYITGYSLIHHANRAALERLARSRTPIGTAGDGEGTASGALADGGAVRHAHAVVDTSPMIGDVPVETLETINLLHPIWSANERETRILAERLGVGPDGSDGAHRAVASAEGPDDVGDIPGLCAALARRLGSTVISRVGPAGAWWSDGGEARHVPSVAVTPIDTNGAGDAHSGVLCALLAEGADLPDALRLANIAGALSTTVSGPATCPTREEIVAVAGRCGDEGVAG</sequence>
<protein>
    <submittedName>
        <fullName evidence="4">PfkB family carbohydrate kinase</fullName>
    </submittedName>
</protein>
<dbReference type="InterPro" id="IPR029056">
    <property type="entry name" value="Ribokinase-like"/>
</dbReference>
<keyword evidence="2 4" id="KW-0418">Kinase</keyword>
<evidence type="ECO:0000313" key="5">
    <source>
        <dbReference type="Proteomes" id="UP001596527"/>
    </source>
</evidence>
<evidence type="ECO:0000256" key="2">
    <source>
        <dbReference type="ARBA" id="ARBA00022777"/>
    </source>
</evidence>
<dbReference type="RefSeq" id="WP_380974685.1">
    <property type="nucleotide sequence ID" value="NZ_JBHTEF010000001.1"/>
</dbReference>
<dbReference type="PANTHER" id="PTHR10584">
    <property type="entry name" value="SUGAR KINASE"/>
    <property type="match status" value="1"/>
</dbReference>
<dbReference type="EMBL" id="JBHTEF010000001">
    <property type="protein sequence ID" value="MFC7581400.1"/>
    <property type="molecule type" value="Genomic_DNA"/>
</dbReference>